<organism evidence="2 3">
    <name type="scientific">Faecalicatena faecalis</name>
    <dbReference type="NCBI Taxonomy" id="2726362"/>
    <lineage>
        <taxon>Bacteria</taxon>
        <taxon>Bacillati</taxon>
        <taxon>Bacillota</taxon>
        <taxon>Clostridia</taxon>
        <taxon>Lachnospirales</taxon>
        <taxon>Lachnospiraceae</taxon>
        <taxon>Faecalicatena</taxon>
    </lineage>
</organism>
<reference evidence="2 3" key="1">
    <citation type="submission" date="2021-06" db="EMBL/GenBank/DDBJ databases">
        <title>Faecalicatena sp. nov. isolated from porcine feces.</title>
        <authorList>
            <person name="Oh B.S."/>
            <person name="Lee J.H."/>
        </authorList>
    </citation>
    <scope>NUCLEOTIDE SEQUENCE [LARGE SCALE GENOMIC DNA]</scope>
    <source>
        <strain evidence="2 3">AGMB00832</strain>
    </source>
</reference>
<dbReference type="InterPro" id="IPR010310">
    <property type="entry name" value="T7SS_ESAT-6-like"/>
</dbReference>
<proteinExistence type="predicted"/>
<dbReference type="RefSeq" id="WP_216242100.1">
    <property type="nucleotide sequence ID" value="NZ_JABACJ020000011.1"/>
</dbReference>
<sequence>MEQIRIKVETAALEARADAAQQKIQAVKERFSKVGEIVSNSRSYWEGDAGDAHRREYQEYQEEIEEALLRFQENVTDLRKIAGIYKEAADQTAQLSYDLPCDVIL</sequence>
<dbReference type="Pfam" id="PF06013">
    <property type="entry name" value="WXG100"/>
    <property type="match status" value="1"/>
</dbReference>
<protein>
    <submittedName>
        <fullName evidence="2">WXG100 family type VII secretion target</fullName>
    </submittedName>
</protein>
<name>A0ABS6D4V2_9FIRM</name>
<keyword evidence="3" id="KW-1185">Reference proteome</keyword>
<dbReference type="Proteomes" id="UP000723714">
    <property type="component" value="Unassembled WGS sequence"/>
</dbReference>
<feature type="coiled-coil region" evidence="1">
    <location>
        <begin position="10"/>
        <end position="70"/>
    </location>
</feature>
<comment type="caution">
    <text evidence="2">The sequence shown here is derived from an EMBL/GenBank/DDBJ whole genome shotgun (WGS) entry which is preliminary data.</text>
</comment>
<keyword evidence="1" id="KW-0175">Coiled coil</keyword>
<dbReference type="EMBL" id="JABACJ020000011">
    <property type="protein sequence ID" value="MBU3876609.1"/>
    <property type="molecule type" value="Genomic_DNA"/>
</dbReference>
<evidence type="ECO:0000256" key="1">
    <source>
        <dbReference type="SAM" id="Coils"/>
    </source>
</evidence>
<evidence type="ECO:0000313" key="3">
    <source>
        <dbReference type="Proteomes" id="UP000723714"/>
    </source>
</evidence>
<evidence type="ECO:0000313" key="2">
    <source>
        <dbReference type="EMBL" id="MBU3876609.1"/>
    </source>
</evidence>
<accession>A0ABS6D4V2</accession>
<gene>
    <name evidence="2" type="ORF">HGO97_012425</name>
</gene>